<sequence length="171" mass="18647">MSFPVLRQDRLDLGRYGQQSPAAVLPAHVVPRDGIVRPVQHAGHVDPLEDDLAAPGYKGLVQDGRLGEAGPGDVDDGFGFLQALAEGLESRRRRRAVRAGMGQAERHGLALIHRRTRPPVEDDPAAVLAIAAEEEVLGLSHTEAGYQLAQHWDLPIELAESIRFHHAPRYA</sequence>
<organism evidence="2">
    <name type="scientific">marine sediment metagenome</name>
    <dbReference type="NCBI Taxonomy" id="412755"/>
    <lineage>
        <taxon>unclassified sequences</taxon>
        <taxon>metagenomes</taxon>
        <taxon>ecological metagenomes</taxon>
    </lineage>
</organism>
<accession>A0A0F9KQ20</accession>
<dbReference type="AlphaFoldDB" id="A0A0F9KQ20"/>
<dbReference type="Gene3D" id="1.10.3210.10">
    <property type="entry name" value="Hypothetical protein af1432"/>
    <property type="match status" value="1"/>
</dbReference>
<dbReference type="Pfam" id="PF08668">
    <property type="entry name" value="HDOD"/>
    <property type="match status" value="1"/>
</dbReference>
<protein>
    <recommendedName>
        <fullName evidence="1">HDOD domain-containing protein</fullName>
    </recommendedName>
</protein>
<proteinExistence type="predicted"/>
<name>A0A0F9KQ20_9ZZZZ</name>
<dbReference type="InterPro" id="IPR013976">
    <property type="entry name" value="HDOD"/>
</dbReference>
<reference evidence="2" key="1">
    <citation type="journal article" date="2015" name="Nature">
        <title>Complex archaea that bridge the gap between prokaryotes and eukaryotes.</title>
        <authorList>
            <person name="Spang A."/>
            <person name="Saw J.H."/>
            <person name="Jorgensen S.L."/>
            <person name="Zaremba-Niedzwiedzka K."/>
            <person name="Martijn J."/>
            <person name="Lind A.E."/>
            <person name="van Eijk R."/>
            <person name="Schleper C."/>
            <person name="Guy L."/>
            <person name="Ettema T.J."/>
        </authorList>
    </citation>
    <scope>NUCLEOTIDE SEQUENCE</scope>
</reference>
<evidence type="ECO:0000313" key="2">
    <source>
        <dbReference type="EMBL" id="KKM83988.1"/>
    </source>
</evidence>
<feature type="non-terminal residue" evidence="2">
    <location>
        <position position="171"/>
    </location>
</feature>
<gene>
    <name evidence="2" type="ORF">LCGC14_1303780</name>
</gene>
<evidence type="ECO:0000259" key="1">
    <source>
        <dbReference type="Pfam" id="PF08668"/>
    </source>
</evidence>
<dbReference type="SUPFAM" id="SSF109604">
    <property type="entry name" value="HD-domain/PDEase-like"/>
    <property type="match status" value="1"/>
</dbReference>
<dbReference type="EMBL" id="LAZR01007632">
    <property type="protein sequence ID" value="KKM83988.1"/>
    <property type="molecule type" value="Genomic_DNA"/>
</dbReference>
<comment type="caution">
    <text evidence="2">The sequence shown here is derived from an EMBL/GenBank/DDBJ whole genome shotgun (WGS) entry which is preliminary data.</text>
</comment>
<feature type="domain" description="HDOD" evidence="1">
    <location>
        <begin position="129"/>
        <end position="168"/>
    </location>
</feature>